<dbReference type="HOGENOM" id="CLU_2480592_0_0_7"/>
<keyword evidence="3" id="KW-1185">Reference proteome</keyword>
<dbReference type="EMBL" id="CP000482">
    <property type="protein sequence ID" value="ABK99199.1"/>
    <property type="molecule type" value="Genomic_DNA"/>
</dbReference>
<accession>A1APC9</accession>
<name>A1APC9_PELPD</name>
<gene>
    <name evidence="2" type="ordered locus">Ppro_1584</name>
</gene>
<sequence>MLCFSDWHEFRALLYELFLLLLVRLLFSAVCPGRGVDSREAAPSHTTKPGQTEVSPAFFMQPHQVRVQEPGGNLPAPVRFVAKKEQR</sequence>
<organism evidence="2 3">
    <name type="scientific">Pelobacter propionicus (strain DSM 2379 / NBRC 103807 / OttBd1)</name>
    <dbReference type="NCBI Taxonomy" id="338966"/>
    <lineage>
        <taxon>Bacteria</taxon>
        <taxon>Pseudomonadati</taxon>
        <taxon>Thermodesulfobacteriota</taxon>
        <taxon>Desulfuromonadia</taxon>
        <taxon>Desulfuromonadales</taxon>
        <taxon>Desulfuromonadaceae</taxon>
        <taxon>Pelobacter</taxon>
    </lineage>
</organism>
<feature type="region of interest" description="Disordered" evidence="1">
    <location>
        <begin position="67"/>
        <end position="87"/>
    </location>
</feature>
<dbReference type="KEGG" id="ppd:Ppro_1584"/>
<dbReference type="AlphaFoldDB" id="A1APC9"/>
<dbReference type="STRING" id="338966.Ppro_1584"/>
<protein>
    <submittedName>
        <fullName evidence="2">Uncharacterized protein</fullName>
    </submittedName>
</protein>
<reference evidence="2 3" key="1">
    <citation type="submission" date="2006-10" db="EMBL/GenBank/DDBJ databases">
        <title>Complete sequence of chromosome of Pelobacter propionicus DSM 2379.</title>
        <authorList>
            <consortium name="US DOE Joint Genome Institute"/>
            <person name="Copeland A."/>
            <person name="Lucas S."/>
            <person name="Lapidus A."/>
            <person name="Barry K."/>
            <person name="Detter J.C."/>
            <person name="Glavina del Rio T."/>
            <person name="Hammon N."/>
            <person name="Israni S."/>
            <person name="Dalin E."/>
            <person name="Tice H."/>
            <person name="Pitluck S."/>
            <person name="Saunders E."/>
            <person name="Brettin T."/>
            <person name="Bruce D."/>
            <person name="Han C."/>
            <person name="Tapia R."/>
            <person name="Schmutz J."/>
            <person name="Larimer F."/>
            <person name="Land M."/>
            <person name="Hauser L."/>
            <person name="Kyrpides N."/>
            <person name="Kim E."/>
            <person name="Lovley D."/>
            <person name="Richardson P."/>
        </authorList>
    </citation>
    <scope>NUCLEOTIDE SEQUENCE [LARGE SCALE GENOMIC DNA]</scope>
    <source>
        <strain evidence="3">DSM 2379 / NBRC 103807 / OttBd1</strain>
    </source>
</reference>
<dbReference type="Proteomes" id="UP000006732">
    <property type="component" value="Chromosome"/>
</dbReference>
<evidence type="ECO:0000313" key="2">
    <source>
        <dbReference type="EMBL" id="ABK99199.1"/>
    </source>
</evidence>
<proteinExistence type="predicted"/>
<evidence type="ECO:0000256" key="1">
    <source>
        <dbReference type="SAM" id="MobiDB-lite"/>
    </source>
</evidence>
<evidence type="ECO:0000313" key="3">
    <source>
        <dbReference type="Proteomes" id="UP000006732"/>
    </source>
</evidence>